<keyword evidence="2" id="KW-1185">Reference proteome</keyword>
<evidence type="ECO:0000313" key="2">
    <source>
        <dbReference type="Proteomes" id="UP000828390"/>
    </source>
</evidence>
<sequence length="58" mass="6464">MNMVRPELPAEECSDFDSNCDIIWAKVTTSANEIALVGAFYREPKSKSDALDELNKSL</sequence>
<protein>
    <submittedName>
        <fullName evidence="1">Uncharacterized protein</fullName>
    </submittedName>
</protein>
<gene>
    <name evidence="1" type="ORF">DPMN_159744</name>
</gene>
<organism evidence="1 2">
    <name type="scientific">Dreissena polymorpha</name>
    <name type="common">Zebra mussel</name>
    <name type="synonym">Mytilus polymorpha</name>
    <dbReference type="NCBI Taxonomy" id="45954"/>
    <lineage>
        <taxon>Eukaryota</taxon>
        <taxon>Metazoa</taxon>
        <taxon>Spiralia</taxon>
        <taxon>Lophotrochozoa</taxon>
        <taxon>Mollusca</taxon>
        <taxon>Bivalvia</taxon>
        <taxon>Autobranchia</taxon>
        <taxon>Heteroconchia</taxon>
        <taxon>Euheterodonta</taxon>
        <taxon>Imparidentia</taxon>
        <taxon>Neoheterodontei</taxon>
        <taxon>Myida</taxon>
        <taxon>Dreissenoidea</taxon>
        <taxon>Dreissenidae</taxon>
        <taxon>Dreissena</taxon>
    </lineage>
</organism>
<evidence type="ECO:0000313" key="1">
    <source>
        <dbReference type="EMBL" id="KAH3781837.1"/>
    </source>
</evidence>
<dbReference type="Proteomes" id="UP000828390">
    <property type="component" value="Unassembled WGS sequence"/>
</dbReference>
<reference evidence="1" key="2">
    <citation type="submission" date="2020-11" db="EMBL/GenBank/DDBJ databases">
        <authorList>
            <person name="McCartney M.A."/>
            <person name="Auch B."/>
            <person name="Kono T."/>
            <person name="Mallez S."/>
            <person name="Becker A."/>
            <person name="Gohl D.M."/>
            <person name="Silverstein K.A.T."/>
            <person name="Koren S."/>
            <person name="Bechman K.B."/>
            <person name="Herman A."/>
            <person name="Abrahante J.E."/>
            <person name="Garbe J."/>
        </authorList>
    </citation>
    <scope>NUCLEOTIDE SEQUENCE</scope>
    <source>
        <strain evidence="1">Duluth1</strain>
        <tissue evidence="1">Whole animal</tissue>
    </source>
</reference>
<dbReference type="EMBL" id="JAIWYP010000008">
    <property type="protein sequence ID" value="KAH3781837.1"/>
    <property type="molecule type" value="Genomic_DNA"/>
</dbReference>
<name>A0A9D4IR12_DREPO</name>
<reference evidence="1" key="1">
    <citation type="journal article" date="2019" name="bioRxiv">
        <title>The Genome of the Zebra Mussel, Dreissena polymorpha: A Resource for Invasive Species Research.</title>
        <authorList>
            <person name="McCartney M.A."/>
            <person name="Auch B."/>
            <person name="Kono T."/>
            <person name="Mallez S."/>
            <person name="Zhang Y."/>
            <person name="Obille A."/>
            <person name="Becker A."/>
            <person name="Abrahante J.E."/>
            <person name="Garbe J."/>
            <person name="Badalamenti J.P."/>
            <person name="Herman A."/>
            <person name="Mangelson H."/>
            <person name="Liachko I."/>
            <person name="Sullivan S."/>
            <person name="Sone E.D."/>
            <person name="Koren S."/>
            <person name="Silverstein K.A.T."/>
            <person name="Beckman K.B."/>
            <person name="Gohl D.M."/>
        </authorList>
    </citation>
    <scope>NUCLEOTIDE SEQUENCE</scope>
    <source>
        <strain evidence="1">Duluth1</strain>
        <tissue evidence="1">Whole animal</tissue>
    </source>
</reference>
<accession>A0A9D4IR12</accession>
<proteinExistence type="predicted"/>
<dbReference type="AlphaFoldDB" id="A0A9D4IR12"/>
<comment type="caution">
    <text evidence="1">The sequence shown here is derived from an EMBL/GenBank/DDBJ whole genome shotgun (WGS) entry which is preliminary data.</text>
</comment>